<evidence type="ECO:0000256" key="1">
    <source>
        <dbReference type="ARBA" id="ARBA00004571"/>
    </source>
</evidence>
<evidence type="ECO:0000256" key="8">
    <source>
        <dbReference type="SAM" id="SignalP"/>
    </source>
</evidence>
<dbReference type="InterPro" id="IPR039426">
    <property type="entry name" value="TonB-dep_rcpt-like"/>
</dbReference>
<evidence type="ECO:0000256" key="2">
    <source>
        <dbReference type="ARBA" id="ARBA00022448"/>
    </source>
</evidence>
<dbReference type="Proteomes" id="UP000289859">
    <property type="component" value="Unassembled WGS sequence"/>
</dbReference>
<dbReference type="Gene3D" id="2.60.40.1120">
    <property type="entry name" value="Carboxypeptidase-like, regulatory domain"/>
    <property type="match status" value="1"/>
</dbReference>
<dbReference type="GO" id="GO:0009279">
    <property type="term" value="C:cell outer membrane"/>
    <property type="evidence" value="ECO:0007669"/>
    <property type="project" value="UniProtKB-SubCell"/>
</dbReference>
<dbReference type="Pfam" id="PF13715">
    <property type="entry name" value="CarbopepD_reg_2"/>
    <property type="match status" value="1"/>
</dbReference>
<dbReference type="InterPro" id="IPR012910">
    <property type="entry name" value="Plug_dom"/>
</dbReference>
<evidence type="ECO:0000256" key="3">
    <source>
        <dbReference type="ARBA" id="ARBA00022452"/>
    </source>
</evidence>
<evidence type="ECO:0000259" key="9">
    <source>
        <dbReference type="Pfam" id="PF07715"/>
    </source>
</evidence>
<comment type="subcellular location">
    <subcellularLocation>
        <location evidence="1 7">Cell outer membrane</location>
        <topology evidence="1 7">Multi-pass membrane protein</topology>
    </subcellularLocation>
</comment>
<keyword evidence="6 7" id="KW-0998">Cell outer membrane</keyword>
<accession>A0A4Q0P2U4</accession>
<keyword evidence="4 7" id="KW-0812">Transmembrane</keyword>
<comment type="similarity">
    <text evidence="7">Belongs to the TonB-dependent receptor family.</text>
</comment>
<keyword evidence="8" id="KW-0732">Signal</keyword>
<dbReference type="PROSITE" id="PS52016">
    <property type="entry name" value="TONB_DEPENDENT_REC_3"/>
    <property type="match status" value="1"/>
</dbReference>
<feature type="domain" description="TonB-dependent receptor plug" evidence="9">
    <location>
        <begin position="120"/>
        <end position="225"/>
    </location>
</feature>
<keyword evidence="5 7" id="KW-0472">Membrane</keyword>
<feature type="signal peptide" evidence="8">
    <location>
        <begin position="1"/>
        <end position="27"/>
    </location>
</feature>
<evidence type="ECO:0000256" key="6">
    <source>
        <dbReference type="ARBA" id="ARBA00023237"/>
    </source>
</evidence>
<evidence type="ECO:0000256" key="7">
    <source>
        <dbReference type="PROSITE-ProRule" id="PRU01360"/>
    </source>
</evidence>
<sequence>MRTNQHFYFKTFGLLMLFLLSFAQTFAQNKTISGTVTNTEGEPIPFANILVEGSSTGTAADMDGFYTIEAGSDDILVFSYVGFKTKEIAVSSQTTINVQLEEDIAALDEVVVIGYQSVSKKDLTGATGLVDTEATENVVKRSVPEALQGLSPGINVRNGGAPGQNAVVNIRGLSTFYGNASPLYIIDGMFADPNITINPNDVASIQVLKDASAAAIYGSRAANGVIIITTVKGKAGKQKFTLNTRYSISSIPNEYDMMNASEYVITNTNAYNAAGYTLQPAVANWDGEVNTDWSDQSLRTGFVQDINATLSGGSETHTYAFSAGYFKDQGTLIGRKFDRMSLRINSETEKGRFTFGENLSLTNSRNDSPFTGGFAVGNPWFDMWSNVPIIPVQSDDLISDSNPGGWGYGSTNTVNTFARNPAAISNITSTSANYVKILGNAFVDFQIVDGLKYRFNAGVETSFDKTKNVRKEGSWYQNQSPENSSVNETRSQFLSYLFEHTLNFDYTLGKHSFNGVAGYTQQTYQTDYTAGSGLFLAQFGENYFTTISSTSNLPGDRNASGEMTKYLIDSYLGRLNYTYDDKYLLTLTFRSDKDSRFSPEFRRGNFPSIAGAWRISNENFFDVSWVSSLKLRGSYGVLGSANLGVYQYTGFLNQGPNAVFGPNQTGVPGATQARLASGDLRWEEKKTTNLGFDASLFNSQFNVTFDMYRAVSDDVLLPQPLPSYLGNLQGDPIVNIGSIENKGLELDLSYRPRSTGSFTWDIAGNISFIRNKILALGNLGIDEETGLPRDYIQVGNTRSQVGRSIGEYFVLKTDGIFQNQQEIEDHQAQAAYAQPGDIRYVNAVDDGSNDDINDKDRMYVGSPWPDFTAGLQFNSAYKNFNLSVQLYGSFGGDLYNDVRRELDGYGYSNYRRSINPWRPDNTNTSDPRLGVAYAYGGQPADRGIISNTRGNSDRWIEDGTYVRVRNVELGYNLPASFLNQYGIANTRIYLSGQNLLTFTGYSGLDPDVVGANINLEPGVDAGNYPSSRIFSVGLNVGF</sequence>
<keyword evidence="2 7" id="KW-0813">Transport</keyword>
<dbReference type="InterPro" id="IPR023996">
    <property type="entry name" value="TonB-dep_OMP_SusC/RagA"/>
</dbReference>
<gene>
    <name evidence="10" type="ORF">DSM02_2539</name>
</gene>
<evidence type="ECO:0000313" key="10">
    <source>
        <dbReference type="EMBL" id="RXG20368.1"/>
    </source>
</evidence>
<feature type="chain" id="PRO_5020219967" evidence="8">
    <location>
        <begin position="28"/>
        <end position="1038"/>
    </location>
</feature>
<keyword evidence="3 7" id="KW-1134">Transmembrane beta strand</keyword>
<dbReference type="NCBIfam" id="TIGR04057">
    <property type="entry name" value="SusC_RagA_signa"/>
    <property type="match status" value="1"/>
</dbReference>
<evidence type="ECO:0000256" key="5">
    <source>
        <dbReference type="ARBA" id="ARBA00023136"/>
    </source>
</evidence>
<organism evidence="10 11">
    <name type="scientific">Leeuwenhoekiella polynyae</name>
    <dbReference type="NCBI Taxonomy" id="1550906"/>
    <lineage>
        <taxon>Bacteria</taxon>
        <taxon>Pseudomonadati</taxon>
        <taxon>Bacteroidota</taxon>
        <taxon>Flavobacteriia</taxon>
        <taxon>Flavobacteriales</taxon>
        <taxon>Flavobacteriaceae</taxon>
        <taxon>Leeuwenhoekiella</taxon>
    </lineage>
</organism>
<dbReference type="Gene3D" id="2.170.130.10">
    <property type="entry name" value="TonB-dependent receptor, plug domain"/>
    <property type="match status" value="1"/>
</dbReference>
<dbReference type="EMBL" id="QOVK01000011">
    <property type="protein sequence ID" value="RXG20368.1"/>
    <property type="molecule type" value="Genomic_DNA"/>
</dbReference>
<evidence type="ECO:0000256" key="4">
    <source>
        <dbReference type="ARBA" id="ARBA00022692"/>
    </source>
</evidence>
<dbReference type="Pfam" id="PF07715">
    <property type="entry name" value="Plug"/>
    <property type="match status" value="1"/>
</dbReference>
<dbReference type="AlphaFoldDB" id="A0A4Q0P2U4"/>
<dbReference type="Gene3D" id="2.40.170.20">
    <property type="entry name" value="TonB-dependent receptor, beta-barrel domain"/>
    <property type="match status" value="1"/>
</dbReference>
<dbReference type="InterPro" id="IPR023997">
    <property type="entry name" value="TonB-dep_OMP_SusC/RagA_CS"/>
</dbReference>
<evidence type="ECO:0000313" key="11">
    <source>
        <dbReference type="Proteomes" id="UP000289859"/>
    </source>
</evidence>
<proteinExistence type="inferred from homology"/>
<protein>
    <submittedName>
        <fullName evidence="10">TonB-linked SusC/RagA family outer membrane protein</fullName>
    </submittedName>
</protein>
<dbReference type="InterPro" id="IPR036942">
    <property type="entry name" value="Beta-barrel_TonB_sf"/>
</dbReference>
<dbReference type="InterPro" id="IPR008969">
    <property type="entry name" value="CarboxyPept-like_regulatory"/>
</dbReference>
<dbReference type="SUPFAM" id="SSF49464">
    <property type="entry name" value="Carboxypeptidase regulatory domain-like"/>
    <property type="match status" value="1"/>
</dbReference>
<dbReference type="NCBIfam" id="TIGR04056">
    <property type="entry name" value="OMP_RagA_SusC"/>
    <property type="match status" value="1"/>
</dbReference>
<dbReference type="RefSeq" id="WP_240674049.1">
    <property type="nucleotide sequence ID" value="NZ_JBHUOO010000016.1"/>
</dbReference>
<reference evidence="10 11" key="1">
    <citation type="submission" date="2018-07" db="EMBL/GenBank/DDBJ databases">
        <title>Leeuwenhoekiella genomics.</title>
        <authorList>
            <person name="Tahon G."/>
            <person name="Willems A."/>
        </authorList>
    </citation>
    <scope>NUCLEOTIDE SEQUENCE [LARGE SCALE GENOMIC DNA]</scope>
    <source>
        <strain evidence="10 11">LMG 29608</strain>
    </source>
</reference>
<keyword evidence="11" id="KW-1185">Reference proteome</keyword>
<dbReference type="InterPro" id="IPR037066">
    <property type="entry name" value="Plug_dom_sf"/>
</dbReference>
<comment type="caution">
    <text evidence="10">The sequence shown here is derived from an EMBL/GenBank/DDBJ whole genome shotgun (WGS) entry which is preliminary data.</text>
</comment>
<dbReference type="SUPFAM" id="SSF56935">
    <property type="entry name" value="Porins"/>
    <property type="match status" value="1"/>
</dbReference>
<name>A0A4Q0P2U4_9FLAO</name>